<evidence type="ECO:0000313" key="2">
    <source>
        <dbReference type="Proteomes" id="UP001141183"/>
    </source>
</evidence>
<protein>
    <recommendedName>
        <fullName evidence="3">HNH domain-containing protein</fullName>
    </recommendedName>
</protein>
<gene>
    <name evidence="1" type="ORF">NE398_21280</name>
</gene>
<name>A0A9X3XPL3_9CLOT</name>
<sequence length="143" mass="16450">MDEIKLCEICGSNHLIETHHVIKRKQAKYLENCKLNLINLCWDHHKGTYGVHGKYGHALDQKLKADLQRNFETIFGYKEEFTREDIRKHLGISQGDVNKLCRTLKSQGGIFYQEDIIRACMGGKLVIEEGVNNEGYKNQILGC</sequence>
<accession>A0A9X3XPL3</accession>
<proteinExistence type="predicted"/>
<dbReference type="AlphaFoldDB" id="A0A9X3XPL3"/>
<reference evidence="1" key="1">
    <citation type="submission" date="2022-05" db="EMBL/GenBank/DDBJ databases">
        <title>Draft genome sequence of Clostridium tertium strain CP3 isolated from Peru.</title>
        <authorList>
            <person name="Hurtado R."/>
            <person name="Lima L."/>
            <person name="Sousa T."/>
            <person name="Jaiswal A.K."/>
            <person name="Tiwari S."/>
            <person name="Maturrano L."/>
            <person name="Brenig B."/>
            <person name="Azevedo V."/>
        </authorList>
    </citation>
    <scope>NUCLEOTIDE SEQUENCE</scope>
    <source>
        <strain evidence="1">CP3</strain>
    </source>
</reference>
<organism evidence="1 2">
    <name type="scientific">Clostridium tertium</name>
    <dbReference type="NCBI Taxonomy" id="1559"/>
    <lineage>
        <taxon>Bacteria</taxon>
        <taxon>Bacillati</taxon>
        <taxon>Bacillota</taxon>
        <taxon>Clostridia</taxon>
        <taxon>Eubacteriales</taxon>
        <taxon>Clostridiaceae</taxon>
        <taxon>Clostridium</taxon>
    </lineage>
</organism>
<comment type="caution">
    <text evidence="1">The sequence shown here is derived from an EMBL/GenBank/DDBJ whole genome shotgun (WGS) entry which is preliminary data.</text>
</comment>
<evidence type="ECO:0000313" key="1">
    <source>
        <dbReference type="EMBL" id="MDC4242656.1"/>
    </source>
</evidence>
<dbReference type="Proteomes" id="UP001141183">
    <property type="component" value="Unassembled WGS sequence"/>
</dbReference>
<dbReference type="EMBL" id="JAMRYU010000068">
    <property type="protein sequence ID" value="MDC4242656.1"/>
    <property type="molecule type" value="Genomic_DNA"/>
</dbReference>
<evidence type="ECO:0008006" key="3">
    <source>
        <dbReference type="Google" id="ProtNLM"/>
    </source>
</evidence>
<dbReference type="RefSeq" id="WP_272470908.1">
    <property type="nucleotide sequence ID" value="NZ_JAMRYU010000068.1"/>
</dbReference>
<keyword evidence="2" id="KW-1185">Reference proteome</keyword>